<proteinExistence type="predicted"/>
<keyword evidence="2" id="KW-1185">Reference proteome</keyword>
<comment type="caution">
    <text evidence="1">The sequence shown here is derived from an EMBL/GenBank/DDBJ whole genome shotgun (WGS) entry which is preliminary data.</text>
</comment>
<dbReference type="EMBL" id="JAWDGP010003608">
    <property type="protein sequence ID" value="KAK3772663.1"/>
    <property type="molecule type" value="Genomic_DNA"/>
</dbReference>
<reference evidence="1" key="1">
    <citation type="journal article" date="2023" name="G3 (Bethesda)">
        <title>A reference genome for the long-term kleptoplast-retaining sea slug Elysia crispata morphotype clarki.</title>
        <authorList>
            <person name="Eastman K.E."/>
            <person name="Pendleton A.L."/>
            <person name="Shaikh M.A."/>
            <person name="Suttiyut T."/>
            <person name="Ogas R."/>
            <person name="Tomko P."/>
            <person name="Gavelis G."/>
            <person name="Widhalm J.R."/>
            <person name="Wisecaver J.H."/>
        </authorList>
    </citation>
    <scope>NUCLEOTIDE SEQUENCE</scope>
    <source>
        <strain evidence="1">ECLA1</strain>
    </source>
</reference>
<evidence type="ECO:0000313" key="2">
    <source>
        <dbReference type="Proteomes" id="UP001283361"/>
    </source>
</evidence>
<evidence type="ECO:0000313" key="1">
    <source>
        <dbReference type="EMBL" id="KAK3772663.1"/>
    </source>
</evidence>
<gene>
    <name evidence="1" type="ORF">RRG08_016076</name>
</gene>
<accession>A0AAE1DKE5</accession>
<organism evidence="1 2">
    <name type="scientific">Elysia crispata</name>
    <name type="common">lettuce slug</name>
    <dbReference type="NCBI Taxonomy" id="231223"/>
    <lineage>
        <taxon>Eukaryota</taxon>
        <taxon>Metazoa</taxon>
        <taxon>Spiralia</taxon>
        <taxon>Lophotrochozoa</taxon>
        <taxon>Mollusca</taxon>
        <taxon>Gastropoda</taxon>
        <taxon>Heterobranchia</taxon>
        <taxon>Euthyneura</taxon>
        <taxon>Panpulmonata</taxon>
        <taxon>Sacoglossa</taxon>
        <taxon>Placobranchoidea</taxon>
        <taxon>Plakobranchidae</taxon>
        <taxon>Elysia</taxon>
    </lineage>
</organism>
<sequence length="96" mass="10183">MLRAMEESCIAGRARASQAQLRACNPLRTGRLSPVSGQTSTPGQTGSRVVSQLSAAVRSLSQQVSHLDLCLNQQETVSKPAGLTSRLMSQSTRDGL</sequence>
<dbReference type="AlphaFoldDB" id="A0AAE1DKE5"/>
<protein>
    <submittedName>
        <fullName evidence="1">Uncharacterized protein</fullName>
    </submittedName>
</protein>
<dbReference type="Proteomes" id="UP001283361">
    <property type="component" value="Unassembled WGS sequence"/>
</dbReference>
<name>A0AAE1DKE5_9GAST</name>